<dbReference type="Gene3D" id="2.40.160.60">
    <property type="entry name" value="Outer membrane protein transport protein (OMPP1/FadL/TodX)"/>
    <property type="match status" value="1"/>
</dbReference>
<protein>
    <recommendedName>
        <fullName evidence="2">Outer membrane protein beta-barrel domain-containing protein</fullName>
    </recommendedName>
</protein>
<organism evidence="1">
    <name type="scientific">bioreactor metagenome</name>
    <dbReference type="NCBI Taxonomy" id="1076179"/>
    <lineage>
        <taxon>unclassified sequences</taxon>
        <taxon>metagenomes</taxon>
        <taxon>ecological metagenomes</taxon>
    </lineage>
</organism>
<accession>A0A645GN60</accession>
<dbReference type="EMBL" id="VSSQ01077164">
    <property type="protein sequence ID" value="MPN27322.1"/>
    <property type="molecule type" value="Genomic_DNA"/>
</dbReference>
<dbReference type="SUPFAM" id="SSF56935">
    <property type="entry name" value="Porins"/>
    <property type="match status" value="1"/>
</dbReference>
<evidence type="ECO:0008006" key="2">
    <source>
        <dbReference type="Google" id="ProtNLM"/>
    </source>
</evidence>
<sequence length="176" mass="20069">MASIAGVFGSNFIASMDYELVDYSRMKLEVPSGSPDDADWYDIDNEYISMDFRPASTVKAGVEYRFTPQFSGRLGYAWMQNPYDAVFKEKGDAAVAGSNTIYRVEGDRNYFTGGVGYRFNRNFFLDLAIVYKTQTDDLYPFPNLWTENREDLVIDASPFELKNSSFRGLVTLGYKF</sequence>
<proteinExistence type="predicted"/>
<evidence type="ECO:0000313" key="1">
    <source>
        <dbReference type="EMBL" id="MPN27322.1"/>
    </source>
</evidence>
<dbReference type="AlphaFoldDB" id="A0A645GN60"/>
<reference evidence="1" key="1">
    <citation type="submission" date="2019-08" db="EMBL/GenBank/DDBJ databases">
        <authorList>
            <person name="Kucharzyk K."/>
            <person name="Murdoch R.W."/>
            <person name="Higgins S."/>
            <person name="Loffler F."/>
        </authorList>
    </citation>
    <scope>NUCLEOTIDE SEQUENCE</scope>
</reference>
<name>A0A645GN60_9ZZZZ</name>
<gene>
    <name evidence="1" type="ORF">SDC9_174753</name>
</gene>
<comment type="caution">
    <text evidence="1">The sequence shown here is derived from an EMBL/GenBank/DDBJ whole genome shotgun (WGS) entry which is preliminary data.</text>
</comment>